<dbReference type="GO" id="GO:0043952">
    <property type="term" value="P:protein transport by the Sec complex"/>
    <property type="evidence" value="ECO:0007669"/>
    <property type="project" value="TreeGrafter"/>
</dbReference>
<accession>A0A645HYT8</accession>
<dbReference type="InterPro" id="IPR001901">
    <property type="entry name" value="Translocase_SecE/Sec61-g"/>
</dbReference>
<dbReference type="InterPro" id="IPR038379">
    <property type="entry name" value="SecE_sf"/>
</dbReference>
<dbReference type="PANTHER" id="PTHR33910:SF1">
    <property type="entry name" value="PROTEIN TRANSLOCASE SUBUNIT SECE"/>
    <property type="match status" value="1"/>
</dbReference>
<evidence type="ECO:0000256" key="4">
    <source>
        <dbReference type="ARBA" id="ARBA00022692"/>
    </source>
</evidence>
<dbReference type="Gene3D" id="1.20.5.1030">
    <property type="entry name" value="Preprotein translocase secy subunit"/>
    <property type="match status" value="1"/>
</dbReference>
<evidence type="ECO:0000256" key="3">
    <source>
        <dbReference type="ARBA" id="ARBA00022475"/>
    </source>
</evidence>
<keyword evidence="5" id="KW-0653">Protein transport</keyword>
<evidence type="ECO:0000256" key="1">
    <source>
        <dbReference type="ARBA" id="ARBA00004370"/>
    </source>
</evidence>
<dbReference type="GO" id="GO:0008320">
    <property type="term" value="F:protein transmembrane transporter activity"/>
    <property type="evidence" value="ECO:0007669"/>
    <property type="project" value="InterPro"/>
</dbReference>
<reference evidence="10" key="1">
    <citation type="submission" date="2019-08" db="EMBL/GenBank/DDBJ databases">
        <authorList>
            <person name="Kucharzyk K."/>
            <person name="Murdoch R.W."/>
            <person name="Higgins S."/>
            <person name="Loffler F."/>
        </authorList>
    </citation>
    <scope>NUCLEOTIDE SEQUENCE</scope>
</reference>
<evidence type="ECO:0000256" key="7">
    <source>
        <dbReference type="ARBA" id="ARBA00023010"/>
    </source>
</evidence>
<gene>
    <name evidence="10" type="primary">secE_39</name>
    <name evidence="10" type="ORF">SDC9_191306</name>
</gene>
<evidence type="ECO:0000256" key="5">
    <source>
        <dbReference type="ARBA" id="ARBA00022927"/>
    </source>
</evidence>
<dbReference type="InterPro" id="IPR005807">
    <property type="entry name" value="SecE_bac"/>
</dbReference>
<dbReference type="HAMAP" id="MF_00422">
    <property type="entry name" value="SecE"/>
    <property type="match status" value="1"/>
</dbReference>
<dbReference type="AlphaFoldDB" id="A0A645HYT8"/>
<comment type="subcellular location">
    <subcellularLocation>
        <location evidence="1">Membrane</location>
    </subcellularLocation>
</comment>
<organism evidence="10">
    <name type="scientific">bioreactor metagenome</name>
    <dbReference type="NCBI Taxonomy" id="1076179"/>
    <lineage>
        <taxon>unclassified sequences</taxon>
        <taxon>metagenomes</taxon>
        <taxon>ecological metagenomes</taxon>
    </lineage>
</organism>
<sequence length="61" mass="6915">MKKVINFFKEVMVEFKNISWPKKDTLIQLTIVVISISIIISLILGGFDYLFTQGIALLGNL</sequence>
<dbReference type="GO" id="GO:0009306">
    <property type="term" value="P:protein secretion"/>
    <property type="evidence" value="ECO:0007669"/>
    <property type="project" value="InterPro"/>
</dbReference>
<dbReference type="PANTHER" id="PTHR33910">
    <property type="entry name" value="PROTEIN TRANSLOCASE SUBUNIT SECE"/>
    <property type="match status" value="1"/>
</dbReference>
<keyword evidence="2" id="KW-0813">Transport</keyword>
<evidence type="ECO:0000313" key="10">
    <source>
        <dbReference type="EMBL" id="MPN43746.1"/>
    </source>
</evidence>
<evidence type="ECO:0000256" key="2">
    <source>
        <dbReference type="ARBA" id="ARBA00022448"/>
    </source>
</evidence>
<keyword evidence="4 9" id="KW-0812">Transmembrane</keyword>
<evidence type="ECO:0000256" key="6">
    <source>
        <dbReference type="ARBA" id="ARBA00022989"/>
    </source>
</evidence>
<keyword evidence="3" id="KW-1003">Cell membrane</keyword>
<protein>
    <submittedName>
        <fullName evidence="10">Protein translocase subunit SecE</fullName>
    </submittedName>
</protein>
<name>A0A645HYT8_9ZZZZ</name>
<dbReference type="GO" id="GO:0006886">
    <property type="term" value="P:intracellular protein transport"/>
    <property type="evidence" value="ECO:0007669"/>
    <property type="project" value="InterPro"/>
</dbReference>
<keyword evidence="6 9" id="KW-1133">Transmembrane helix</keyword>
<proteinExistence type="inferred from homology"/>
<comment type="caution">
    <text evidence="10">The sequence shown here is derived from an EMBL/GenBank/DDBJ whole genome shotgun (WGS) entry which is preliminary data.</text>
</comment>
<dbReference type="GO" id="GO:0005886">
    <property type="term" value="C:plasma membrane"/>
    <property type="evidence" value="ECO:0007669"/>
    <property type="project" value="TreeGrafter"/>
</dbReference>
<dbReference type="Pfam" id="PF00584">
    <property type="entry name" value="SecE"/>
    <property type="match status" value="1"/>
</dbReference>
<evidence type="ECO:0000256" key="8">
    <source>
        <dbReference type="ARBA" id="ARBA00023136"/>
    </source>
</evidence>
<dbReference type="NCBIfam" id="TIGR00964">
    <property type="entry name" value="secE_bact"/>
    <property type="match status" value="1"/>
</dbReference>
<dbReference type="EMBL" id="VSSQ01102341">
    <property type="protein sequence ID" value="MPN43746.1"/>
    <property type="molecule type" value="Genomic_DNA"/>
</dbReference>
<keyword evidence="7" id="KW-0811">Translocation</keyword>
<feature type="transmembrane region" description="Helical" evidence="9">
    <location>
        <begin position="26"/>
        <end position="51"/>
    </location>
</feature>
<dbReference type="GO" id="GO:0006605">
    <property type="term" value="P:protein targeting"/>
    <property type="evidence" value="ECO:0007669"/>
    <property type="project" value="InterPro"/>
</dbReference>
<keyword evidence="8 9" id="KW-0472">Membrane</keyword>
<evidence type="ECO:0000256" key="9">
    <source>
        <dbReference type="SAM" id="Phobius"/>
    </source>
</evidence>